<evidence type="ECO:0000313" key="9">
    <source>
        <dbReference type="EMBL" id="SCB32611.1"/>
    </source>
</evidence>
<comment type="subcellular location">
    <subcellularLocation>
        <location evidence="1 7">Cell membrane</location>
        <topology evidence="1 7">Multi-pass membrane protein</topology>
    </subcellularLocation>
</comment>
<sequence>MMKILLQRLAFLTATTFVVSILAFLVPYVSGGDPVRTILQSRVGDLAVDQDAVDALRMKLGLDRPLHEQYGIWLADALRGDLGISFANKMPVEGEVARALGVSATLAAVSLAFALLLAFPLGTLSAIRPGGRFDTAATFVTQTFVAVPEYWMAPMAILLFSLHLGVLPSAGWRGPSSVIMPALVLSLRPMAYFTRVTRAAMIDVLSAPYITAALSRGLNMRQTVLHHGVRNGVMPVLTLFAMWLAGLLGGSVVVEVIFSIPGMGRLLYEAVINKDIPMLQGGFVCIVILSVVITTVADLLHMFINPAVRAGHVH</sequence>
<protein>
    <submittedName>
        <fullName evidence="9">Peptide/nickel transport system permease protein</fullName>
    </submittedName>
</protein>
<dbReference type="PROSITE" id="PS50928">
    <property type="entry name" value="ABC_TM1"/>
    <property type="match status" value="1"/>
</dbReference>
<dbReference type="PANTHER" id="PTHR43163">
    <property type="entry name" value="DIPEPTIDE TRANSPORT SYSTEM PERMEASE PROTEIN DPPB-RELATED"/>
    <property type="match status" value="1"/>
</dbReference>
<keyword evidence="6 7" id="KW-0472">Membrane</keyword>
<evidence type="ECO:0000256" key="6">
    <source>
        <dbReference type="ARBA" id="ARBA00023136"/>
    </source>
</evidence>
<evidence type="ECO:0000256" key="7">
    <source>
        <dbReference type="RuleBase" id="RU363032"/>
    </source>
</evidence>
<dbReference type="Pfam" id="PF00528">
    <property type="entry name" value="BPD_transp_1"/>
    <property type="match status" value="1"/>
</dbReference>
<evidence type="ECO:0000259" key="8">
    <source>
        <dbReference type="PROSITE" id="PS50928"/>
    </source>
</evidence>
<proteinExistence type="inferred from homology"/>
<keyword evidence="2 7" id="KW-0813">Transport</keyword>
<dbReference type="STRING" id="410764.GA0061103_4486"/>
<dbReference type="Gene3D" id="1.10.3720.10">
    <property type="entry name" value="MetI-like"/>
    <property type="match status" value="1"/>
</dbReference>
<evidence type="ECO:0000256" key="2">
    <source>
        <dbReference type="ARBA" id="ARBA00022448"/>
    </source>
</evidence>
<dbReference type="GO" id="GO:0055085">
    <property type="term" value="P:transmembrane transport"/>
    <property type="evidence" value="ECO:0007669"/>
    <property type="project" value="InterPro"/>
</dbReference>
<dbReference type="EMBL" id="FMAG01000004">
    <property type="protein sequence ID" value="SCB32611.1"/>
    <property type="molecule type" value="Genomic_DNA"/>
</dbReference>
<comment type="similarity">
    <text evidence="7">Belongs to the binding-protein-dependent transport system permease family.</text>
</comment>
<evidence type="ECO:0000256" key="4">
    <source>
        <dbReference type="ARBA" id="ARBA00022692"/>
    </source>
</evidence>
<feature type="transmembrane region" description="Helical" evidence="7">
    <location>
        <begin position="99"/>
        <end position="119"/>
    </location>
</feature>
<gene>
    <name evidence="9" type="ORF">GA0061103_4486</name>
</gene>
<keyword evidence="4 7" id="KW-0812">Transmembrane</keyword>
<feature type="transmembrane region" description="Helical" evidence="7">
    <location>
        <begin position="278"/>
        <end position="300"/>
    </location>
</feature>
<keyword evidence="10" id="KW-1185">Reference proteome</keyword>
<evidence type="ECO:0000313" key="10">
    <source>
        <dbReference type="Proteomes" id="UP000199101"/>
    </source>
</evidence>
<dbReference type="InterPro" id="IPR000515">
    <property type="entry name" value="MetI-like"/>
</dbReference>
<dbReference type="AlphaFoldDB" id="A0A1C3VXZ7"/>
<dbReference type="RefSeq" id="WP_092713150.1">
    <property type="nucleotide sequence ID" value="NZ_FMAG01000004.1"/>
</dbReference>
<dbReference type="InterPro" id="IPR045621">
    <property type="entry name" value="BPD_transp_1_N"/>
</dbReference>
<keyword evidence="3" id="KW-1003">Cell membrane</keyword>
<dbReference type="GO" id="GO:0005886">
    <property type="term" value="C:plasma membrane"/>
    <property type="evidence" value="ECO:0007669"/>
    <property type="project" value="UniProtKB-SubCell"/>
</dbReference>
<dbReference type="PANTHER" id="PTHR43163:SF9">
    <property type="entry name" value="ABC TRANSPORTER PERMEASE PROTEIN"/>
    <property type="match status" value="1"/>
</dbReference>
<feature type="domain" description="ABC transmembrane type-1" evidence="8">
    <location>
        <begin position="100"/>
        <end position="297"/>
    </location>
</feature>
<dbReference type="Proteomes" id="UP000199101">
    <property type="component" value="Unassembled WGS sequence"/>
</dbReference>
<reference evidence="10" key="1">
    <citation type="submission" date="2016-08" db="EMBL/GenBank/DDBJ databases">
        <authorList>
            <person name="Varghese N."/>
            <person name="Submissions Spin"/>
        </authorList>
    </citation>
    <scope>NUCLEOTIDE SEQUENCE [LARGE SCALE GENOMIC DNA]</scope>
    <source>
        <strain evidence="10">HAMBI 2975</strain>
    </source>
</reference>
<dbReference type="SUPFAM" id="SSF161098">
    <property type="entry name" value="MetI-like"/>
    <property type="match status" value="1"/>
</dbReference>
<name>A0A1C3VXZ7_9HYPH</name>
<evidence type="ECO:0000256" key="1">
    <source>
        <dbReference type="ARBA" id="ARBA00004651"/>
    </source>
</evidence>
<feature type="transmembrane region" description="Helical" evidence="7">
    <location>
        <begin position="236"/>
        <end position="258"/>
    </location>
</feature>
<feature type="transmembrane region" description="Helical" evidence="7">
    <location>
        <begin position="150"/>
        <end position="172"/>
    </location>
</feature>
<accession>A0A1C3VXZ7</accession>
<feature type="transmembrane region" description="Helical" evidence="7">
    <location>
        <begin position="9"/>
        <end position="29"/>
    </location>
</feature>
<evidence type="ECO:0000256" key="5">
    <source>
        <dbReference type="ARBA" id="ARBA00022989"/>
    </source>
</evidence>
<evidence type="ECO:0000256" key="3">
    <source>
        <dbReference type="ARBA" id="ARBA00022475"/>
    </source>
</evidence>
<dbReference type="InterPro" id="IPR035906">
    <property type="entry name" value="MetI-like_sf"/>
</dbReference>
<keyword evidence="5 7" id="KW-1133">Transmembrane helix</keyword>
<dbReference type="OrthoDB" id="9805855at2"/>
<dbReference type="Pfam" id="PF19300">
    <property type="entry name" value="BPD_transp_1_N"/>
    <property type="match status" value="1"/>
</dbReference>
<organism evidence="9 10">
    <name type="scientific">Rhizobium multihospitium</name>
    <dbReference type="NCBI Taxonomy" id="410764"/>
    <lineage>
        <taxon>Bacteria</taxon>
        <taxon>Pseudomonadati</taxon>
        <taxon>Pseudomonadota</taxon>
        <taxon>Alphaproteobacteria</taxon>
        <taxon>Hyphomicrobiales</taxon>
        <taxon>Rhizobiaceae</taxon>
        <taxon>Rhizobium/Agrobacterium group</taxon>
        <taxon>Rhizobium</taxon>
    </lineage>
</organism>